<organism evidence="1 2">
    <name type="scientific">Armillaria ostoyae</name>
    <name type="common">Armillaria root rot fungus</name>
    <dbReference type="NCBI Taxonomy" id="47428"/>
    <lineage>
        <taxon>Eukaryota</taxon>
        <taxon>Fungi</taxon>
        <taxon>Dikarya</taxon>
        <taxon>Basidiomycota</taxon>
        <taxon>Agaricomycotina</taxon>
        <taxon>Agaricomycetes</taxon>
        <taxon>Agaricomycetidae</taxon>
        <taxon>Agaricales</taxon>
        <taxon>Marasmiineae</taxon>
        <taxon>Physalacriaceae</taxon>
        <taxon>Armillaria</taxon>
    </lineage>
</organism>
<sequence>MGTIVTYSELCHVKAQPTLDQRKSTNILDIHAKFNVSLRVLPVDPTIWTKADDEAASDSIGPPLGRDLAFGCISLTCSTSDPII</sequence>
<dbReference type="Proteomes" id="UP000219338">
    <property type="component" value="Unassembled WGS sequence"/>
</dbReference>
<dbReference type="AlphaFoldDB" id="A0A284RFB5"/>
<dbReference type="EMBL" id="FUEG01000008">
    <property type="protein sequence ID" value="SJL07451.1"/>
    <property type="molecule type" value="Genomic_DNA"/>
</dbReference>
<evidence type="ECO:0000313" key="1">
    <source>
        <dbReference type="EMBL" id="SJL07451.1"/>
    </source>
</evidence>
<reference evidence="2" key="1">
    <citation type="journal article" date="2017" name="Nat. Ecol. Evol.">
        <title>Genome expansion and lineage-specific genetic innovations in the forest pathogenic fungi Armillaria.</title>
        <authorList>
            <person name="Sipos G."/>
            <person name="Prasanna A.N."/>
            <person name="Walter M.C."/>
            <person name="O'Connor E."/>
            <person name="Balint B."/>
            <person name="Krizsan K."/>
            <person name="Kiss B."/>
            <person name="Hess J."/>
            <person name="Varga T."/>
            <person name="Slot J."/>
            <person name="Riley R."/>
            <person name="Boka B."/>
            <person name="Rigling D."/>
            <person name="Barry K."/>
            <person name="Lee J."/>
            <person name="Mihaltcheva S."/>
            <person name="LaButti K."/>
            <person name="Lipzen A."/>
            <person name="Waldron R."/>
            <person name="Moloney N.M."/>
            <person name="Sperisen C."/>
            <person name="Kredics L."/>
            <person name="Vagvoelgyi C."/>
            <person name="Patrignani A."/>
            <person name="Fitzpatrick D."/>
            <person name="Nagy I."/>
            <person name="Doyle S."/>
            <person name="Anderson J.B."/>
            <person name="Grigoriev I.V."/>
            <person name="Gueldener U."/>
            <person name="Muensterkoetter M."/>
            <person name="Nagy L.G."/>
        </authorList>
    </citation>
    <scope>NUCLEOTIDE SEQUENCE [LARGE SCALE GENOMIC DNA]</scope>
    <source>
        <strain evidence="2">C18/9</strain>
    </source>
</reference>
<evidence type="ECO:0000313" key="2">
    <source>
        <dbReference type="Proteomes" id="UP000219338"/>
    </source>
</evidence>
<proteinExistence type="predicted"/>
<name>A0A284RFB5_ARMOS</name>
<protein>
    <submittedName>
        <fullName evidence="1">Uncharacterized protein</fullName>
    </submittedName>
</protein>
<gene>
    <name evidence="1" type="ORF">ARMOST_10801</name>
</gene>
<keyword evidence="2" id="KW-1185">Reference proteome</keyword>
<accession>A0A284RFB5</accession>